<dbReference type="AlphaFoldDB" id="M1DWB3"/>
<dbReference type="Proteomes" id="UP000011115">
    <property type="component" value="Unassembled WGS sequence"/>
</dbReference>
<organism evidence="1 2">
    <name type="scientific">Solanum tuberosum</name>
    <name type="common">Potato</name>
    <dbReference type="NCBI Taxonomy" id="4113"/>
    <lineage>
        <taxon>Eukaryota</taxon>
        <taxon>Viridiplantae</taxon>
        <taxon>Streptophyta</taxon>
        <taxon>Embryophyta</taxon>
        <taxon>Tracheophyta</taxon>
        <taxon>Spermatophyta</taxon>
        <taxon>Magnoliopsida</taxon>
        <taxon>eudicotyledons</taxon>
        <taxon>Gunneridae</taxon>
        <taxon>Pentapetalae</taxon>
        <taxon>asterids</taxon>
        <taxon>lamiids</taxon>
        <taxon>Solanales</taxon>
        <taxon>Solanaceae</taxon>
        <taxon>Solanoideae</taxon>
        <taxon>Solaneae</taxon>
        <taxon>Solanum</taxon>
    </lineage>
</organism>
<evidence type="ECO:0000313" key="2">
    <source>
        <dbReference type="Proteomes" id="UP000011115"/>
    </source>
</evidence>
<accession>M1DWB3</accession>
<sequence>MVNTRFNGVRTVLSSMLQMSNLQREVAVEAGIEEENVDVEDVGQEEEVQAETIDVLPIDPVLAQQIMSFLKGLVGPGVLPSAQAPQAPTNPHVATTVPKVGGTGGNVAFFCLLLGSVMTELRNEPEANPTRFSPFLRLNSKNKRNESEKGRIKFLRVSSLFRDSITNLDWLPRSGITNLDRLPRSGITNLDQLSHSGITMGSIATFRYNYGIRYHVPTSLMRSVIVVRIQG</sequence>
<proteinExistence type="predicted"/>
<reference evidence="2" key="1">
    <citation type="journal article" date="2011" name="Nature">
        <title>Genome sequence and analysis of the tuber crop potato.</title>
        <authorList>
            <consortium name="The Potato Genome Sequencing Consortium"/>
        </authorList>
    </citation>
    <scope>NUCLEOTIDE SEQUENCE [LARGE SCALE GENOMIC DNA]</scope>
    <source>
        <strain evidence="2">cv. DM1-3 516 R44</strain>
    </source>
</reference>
<reference evidence="1" key="2">
    <citation type="submission" date="2015-06" db="UniProtKB">
        <authorList>
            <consortium name="EnsemblPlants"/>
        </authorList>
    </citation>
    <scope>IDENTIFICATION</scope>
    <source>
        <strain evidence="1">DM1-3 516 R44</strain>
    </source>
</reference>
<keyword evidence="2" id="KW-1185">Reference proteome</keyword>
<dbReference type="EnsemblPlants" id="PGSC0003DMT400095442">
    <property type="protein sequence ID" value="PGSC0003DMT400095442"/>
    <property type="gene ID" value="PGSC0003DMG400045013"/>
</dbReference>
<protein>
    <submittedName>
        <fullName evidence="1">Uncharacterized protein</fullName>
    </submittedName>
</protein>
<dbReference type="PaxDb" id="4113-PGSC0003DMT400095442"/>
<dbReference type="InParanoid" id="M1DWB3"/>
<dbReference type="Gramene" id="PGSC0003DMT400095442">
    <property type="protein sequence ID" value="PGSC0003DMT400095442"/>
    <property type="gene ID" value="PGSC0003DMG400045013"/>
</dbReference>
<evidence type="ECO:0000313" key="1">
    <source>
        <dbReference type="EnsemblPlants" id="PGSC0003DMT400095442"/>
    </source>
</evidence>
<dbReference type="HOGENOM" id="CLU_1201610_0_0_1"/>
<name>M1DWB3_SOLTU</name>